<evidence type="ECO:0000256" key="1">
    <source>
        <dbReference type="SAM" id="MobiDB-lite"/>
    </source>
</evidence>
<proteinExistence type="predicted"/>
<evidence type="ECO:0000313" key="2">
    <source>
        <dbReference type="EMBL" id="KAF8672648.1"/>
    </source>
</evidence>
<reference evidence="2" key="1">
    <citation type="submission" date="2020-07" db="EMBL/GenBank/DDBJ databases">
        <title>Genome sequence and genetic diversity analysis of an under-domesticated orphan crop, white fonio (Digitaria exilis).</title>
        <authorList>
            <person name="Bennetzen J.L."/>
            <person name="Chen S."/>
            <person name="Ma X."/>
            <person name="Wang X."/>
            <person name="Yssel A.E.J."/>
            <person name="Chaluvadi S.R."/>
            <person name="Johnson M."/>
            <person name="Gangashetty P."/>
            <person name="Hamidou F."/>
            <person name="Sanogo M.D."/>
            <person name="Zwaenepoel A."/>
            <person name="Wallace J."/>
            <person name="Van De Peer Y."/>
            <person name="Van Deynze A."/>
        </authorList>
    </citation>
    <scope>NUCLEOTIDE SEQUENCE</scope>
    <source>
        <tissue evidence="2">Leaves</tissue>
    </source>
</reference>
<dbReference type="EMBL" id="JACEFO010002219">
    <property type="protein sequence ID" value="KAF8672648.1"/>
    <property type="molecule type" value="Genomic_DNA"/>
</dbReference>
<dbReference type="OrthoDB" id="439808at2759"/>
<gene>
    <name evidence="2" type="ORF">HU200_049341</name>
</gene>
<dbReference type="Proteomes" id="UP000636709">
    <property type="component" value="Unassembled WGS sequence"/>
</dbReference>
<comment type="caution">
    <text evidence="2">The sequence shown here is derived from an EMBL/GenBank/DDBJ whole genome shotgun (WGS) entry which is preliminary data.</text>
</comment>
<evidence type="ECO:0000313" key="3">
    <source>
        <dbReference type="Proteomes" id="UP000636709"/>
    </source>
</evidence>
<protein>
    <submittedName>
        <fullName evidence="2">Uncharacterized protein</fullName>
    </submittedName>
</protein>
<accession>A0A835ATD6</accession>
<name>A0A835ATD6_9POAL</name>
<dbReference type="AlphaFoldDB" id="A0A835ATD6"/>
<feature type="region of interest" description="Disordered" evidence="1">
    <location>
        <begin position="24"/>
        <end position="45"/>
    </location>
</feature>
<keyword evidence="3" id="KW-1185">Reference proteome</keyword>
<organism evidence="2 3">
    <name type="scientific">Digitaria exilis</name>
    <dbReference type="NCBI Taxonomy" id="1010633"/>
    <lineage>
        <taxon>Eukaryota</taxon>
        <taxon>Viridiplantae</taxon>
        <taxon>Streptophyta</taxon>
        <taxon>Embryophyta</taxon>
        <taxon>Tracheophyta</taxon>
        <taxon>Spermatophyta</taxon>
        <taxon>Magnoliopsida</taxon>
        <taxon>Liliopsida</taxon>
        <taxon>Poales</taxon>
        <taxon>Poaceae</taxon>
        <taxon>PACMAD clade</taxon>
        <taxon>Panicoideae</taxon>
        <taxon>Panicodae</taxon>
        <taxon>Paniceae</taxon>
        <taxon>Anthephorinae</taxon>
        <taxon>Digitaria</taxon>
    </lineage>
</organism>
<sequence>MTTARALLGRLRLAPQRLLHDGHPLRSSISAAAAPPQDEGPPGLSWSVDERSLTDAFSSFGTVTEGTKQTRTLEPRCYLGT</sequence>